<accession>A0A2R8BL13</accession>
<organism evidence="1 2">
    <name type="scientific">Albidovulum aquaemixtae</name>
    <dbReference type="NCBI Taxonomy" id="1542388"/>
    <lineage>
        <taxon>Bacteria</taxon>
        <taxon>Pseudomonadati</taxon>
        <taxon>Pseudomonadota</taxon>
        <taxon>Alphaproteobacteria</taxon>
        <taxon>Rhodobacterales</taxon>
        <taxon>Paracoccaceae</taxon>
        <taxon>Albidovulum</taxon>
    </lineage>
</organism>
<gene>
    <name evidence="1" type="primary">dddQ</name>
    <name evidence="1" type="ORF">DEA8626_03118</name>
</gene>
<dbReference type="InterPro" id="IPR031723">
    <property type="entry name" value="DMSP_lyase"/>
</dbReference>
<evidence type="ECO:0000313" key="2">
    <source>
        <dbReference type="Proteomes" id="UP000244924"/>
    </source>
</evidence>
<dbReference type="GO" id="GO:0047869">
    <property type="term" value="F:dimethylpropiothetin dethiomethylase activity"/>
    <property type="evidence" value="ECO:0007669"/>
    <property type="project" value="UniProtKB-EC"/>
</dbReference>
<name>A0A2R8BL13_9RHOB</name>
<dbReference type="EC" id="4.4.1.3" evidence="1"/>
<dbReference type="Pfam" id="PF16867">
    <property type="entry name" value="DMSP_lyase"/>
    <property type="match status" value="1"/>
</dbReference>
<dbReference type="RefSeq" id="WP_108854131.1">
    <property type="nucleotide sequence ID" value="NZ_OMOQ01000003.1"/>
</dbReference>
<dbReference type="EMBL" id="OMOQ01000003">
    <property type="protein sequence ID" value="SPH24069.1"/>
    <property type="molecule type" value="Genomic_DNA"/>
</dbReference>
<dbReference type="Gene3D" id="2.60.120.10">
    <property type="entry name" value="Jelly Rolls"/>
    <property type="match status" value="1"/>
</dbReference>
<dbReference type="SUPFAM" id="SSF51182">
    <property type="entry name" value="RmlC-like cupins"/>
    <property type="match status" value="1"/>
</dbReference>
<dbReference type="OrthoDB" id="9083851at2"/>
<dbReference type="InterPro" id="IPR014710">
    <property type="entry name" value="RmlC-like_jellyroll"/>
</dbReference>
<keyword evidence="1" id="KW-0456">Lyase</keyword>
<protein>
    <submittedName>
        <fullName evidence="1">Dimethlysulfonioproprionate lyase DddQ</fullName>
        <ecNumber evidence="1">4.4.1.3</ecNumber>
    </submittedName>
</protein>
<dbReference type="InterPro" id="IPR011051">
    <property type="entry name" value="RmlC_Cupin_sf"/>
</dbReference>
<dbReference type="Proteomes" id="UP000244924">
    <property type="component" value="Unassembled WGS sequence"/>
</dbReference>
<dbReference type="AlphaFoldDB" id="A0A2R8BL13"/>
<keyword evidence="2" id="KW-1185">Reference proteome</keyword>
<evidence type="ECO:0000313" key="1">
    <source>
        <dbReference type="EMBL" id="SPH24069.1"/>
    </source>
</evidence>
<proteinExistence type="predicted"/>
<sequence length="202" mass="22064">MHPPVFDALLDSLADVYRAEGRDAADRTAQTLLTTPAPEAFTVQPPCALDMLIRGLLATSDHPAAVAALCAQVYIPWGTNPVADRMSGEAAAICAVTTLMGPEGPIPSPDHRLGLFYQRPDSYYALHNHDADETYVILAGEALWTAGDDIRIRRPGDYIHHPSRMPHAFRTGPEGVLALWRWSGDVNTHSYAFLPDPELRIA</sequence>
<reference evidence="1 2" key="1">
    <citation type="submission" date="2018-03" db="EMBL/GenBank/DDBJ databases">
        <authorList>
            <person name="Keele B.F."/>
        </authorList>
    </citation>
    <scope>NUCLEOTIDE SEQUENCE [LARGE SCALE GENOMIC DNA]</scope>
    <source>
        <strain evidence="1 2">CECT 8626</strain>
    </source>
</reference>